<protein>
    <recommendedName>
        <fullName evidence="4">DUF4296 domain-containing protein</fullName>
    </recommendedName>
</protein>
<proteinExistence type="predicted"/>
<feature type="signal peptide" evidence="1">
    <location>
        <begin position="1"/>
        <end position="21"/>
    </location>
</feature>
<dbReference type="EMBL" id="JACHCB010000001">
    <property type="protein sequence ID" value="MBB6107935.1"/>
    <property type="molecule type" value="Genomic_DNA"/>
</dbReference>
<name>A0ABR6PDT8_9SPHI</name>
<evidence type="ECO:0000256" key="1">
    <source>
        <dbReference type="SAM" id="SignalP"/>
    </source>
</evidence>
<reference evidence="2 3" key="1">
    <citation type="submission" date="2020-08" db="EMBL/GenBank/DDBJ databases">
        <title>Genomic Encyclopedia of Type Strains, Phase IV (KMG-V): Genome sequencing to study the core and pangenomes of soil and plant-associated prokaryotes.</title>
        <authorList>
            <person name="Whitman W."/>
        </authorList>
    </citation>
    <scope>NUCLEOTIDE SEQUENCE [LARGE SCALE GENOMIC DNA]</scope>
    <source>
        <strain evidence="2 3">ANJLi2</strain>
    </source>
</reference>
<keyword evidence="1" id="KW-0732">Signal</keyword>
<feature type="chain" id="PRO_5046973299" description="DUF4296 domain-containing protein" evidence="1">
    <location>
        <begin position="22"/>
        <end position="142"/>
    </location>
</feature>
<gene>
    <name evidence="2" type="ORF">HDF23_000665</name>
</gene>
<organism evidence="2 3">
    <name type="scientific">Mucilaginibacter lappiensis</name>
    <dbReference type="NCBI Taxonomy" id="354630"/>
    <lineage>
        <taxon>Bacteria</taxon>
        <taxon>Pseudomonadati</taxon>
        <taxon>Bacteroidota</taxon>
        <taxon>Sphingobacteriia</taxon>
        <taxon>Sphingobacteriales</taxon>
        <taxon>Sphingobacteriaceae</taxon>
        <taxon>Mucilaginibacter</taxon>
    </lineage>
</organism>
<accession>A0ABR6PDT8</accession>
<dbReference type="Proteomes" id="UP000541583">
    <property type="component" value="Unassembled WGS sequence"/>
</dbReference>
<sequence>MKNSYSLFTFLILFITSSCHSHNTANVDITEKLRSSPTFNKYLELNIHLANGLKNGTYNYAHLNKTYIRDHNADFVDKLPADQLYTIYASAGMTNTKDYIDTQISLNKYYEQLMKEYPELLGLSIKDRVKLFKKVRILEKNK</sequence>
<comment type="caution">
    <text evidence="2">The sequence shown here is derived from an EMBL/GenBank/DDBJ whole genome shotgun (WGS) entry which is preliminary data.</text>
</comment>
<dbReference type="PROSITE" id="PS51257">
    <property type="entry name" value="PROKAR_LIPOPROTEIN"/>
    <property type="match status" value="1"/>
</dbReference>
<evidence type="ECO:0008006" key="4">
    <source>
        <dbReference type="Google" id="ProtNLM"/>
    </source>
</evidence>
<dbReference type="RefSeq" id="WP_076369406.1">
    <property type="nucleotide sequence ID" value="NZ_FTMG01000001.1"/>
</dbReference>
<keyword evidence="3" id="KW-1185">Reference proteome</keyword>
<evidence type="ECO:0000313" key="2">
    <source>
        <dbReference type="EMBL" id="MBB6107935.1"/>
    </source>
</evidence>
<evidence type="ECO:0000313" key="3">
    <source>
        <dbReference type="Proteomes" id="UP000541583"/>
    </source>
</evidence>